<reference evidence="1 2" key="1">
    <citation type="submission" date="2012-06" db="EMBL/GenBank/DDBJ databases">
        <title>Complete sequence of Thiocystis violascens DSM 198.</title>
        <authorList>
            <consortium name="US DOE Joint Genome Institute"/>
            <person name="Lucas S."/>
            <person name="Han J."/>
            <person name="Lapidus A."/>
            <person name="Cheng J.-F."/>
            <person name="Goodwin L."/>
            <person name="Pitluck S."/>
            <person name="Peters L."/>
            <person name="Ovchinnikova G."/>
            <person name="Teshima H."/>
            <person name="Detter J.C."/>
            <person name="Han C."/>
            <person name="Tapia R."/>
            <person name="Land M."/>
            <person name="Hauser L."/>
            <person name="Kyrpides N."/>
            <person name="Ivanova N."/>
            <person name="Pagani I."/>
            <person name="Vogl K."/>
            <person name="Liu Z."/>
            <person name="Frigaard N.-U."/>
            <person name="Bryant D."/>
            <person name="Woyke T."/>
        </authorList>
    </citation>
    <scope>NUCLEOTIDE SEQUENCE [LARGE SCALE GENOMIC DNA]</scope>
    <source>
        <strain evidence="2">ATCC 17096 / DSM 198 / 6111</strain>
    </source>
</reference>
<dbReference type="EMBL" id="CP003154">
    <property type="protein sequence ID" value="AFL75950.1"/>
    <property type="molecule type" value="Genomic_DNA"/>
</dbReference>
<dbReference type="STRING" id="765911.Thivi_4130"/>
<gene>
    <name evidence="1" type="ordered locus">Thivi_4130</name>
</gene>
<evidence type="ECO:0000313" key="1">
    <source>
        <dbReference type="EMBL" id="AFL75950.1"/>
    </source>
</evidence>
<name>I3YG32_THIV6</name>
<dbReference type="AlphaFoldDB" id="I3YG32"/>
<dbReference type="Proteomes" id="UP000006062">
    <property type="component" value="Chromosome"/>
</dbReference>
<keyword evidence="2" id="KW-1185">Reference proteome</keyword>
<organism evidence="1 2">
    <name type="scientific">Thiocystis violascens (strain ATCC 17096 / DSM 198 / 6111)</name>
    <name type="common">Chromatium violascens</name>
    <dbReference type="NCBI Taxonomy" id="765911"/>
    <lineage>
        <taxon>Bacteria</taxon>
        <taxon>Pseudomonadati</taxon>
        <taxon>Pseudomonadota</taxon>
        <taxon>Gammaproteobacteria</taxon>
        <taxon>Chromatiales</taxon>
        <taxon>Chromatiaceae</taxon>
        <taxon>Thiocystis</taxon>
    </lineage>
</organism>
<protein>
    <submittedName>
        <fullName evidence="1">Uncharacterized protein</fullName>
    </submittedName>
</protein>
<proteinExistence type="predicted"/>
<sequence length="62" mass="7374">MTYVYEEPSSLSVSDWEVFRDRMIKEVARYPDREDAAEALRFAEFMLNDIKQNRARRLSEAA</sequence>
<dbReference type="KEGG" id="tvi:Thivi_4130"/>
<evidence type="ECO:0000313" key="2">
    <source>
        <dbReference type="Proteomes" id="UP000006062"/>
    </source>
</evidence>
<accession>I3YG32</accession>
<dbReference type="HOGENOM" id="CLU_2902920_0_0_6"/>